<keyword evidence="2" id="KW-0732">Signal</keyword>
<feature type="transmembrane region" description="Helical" evidence="1">
    <location>
        <begin position="503"/>
        <end position="525"/>
    </location>
</feature>
<feature type="transmembrane region" description="Helical" evidence="1">
    <location>
        <begin position="436"/>
        <end position="456"/>
    </location>
</feature>
<feature type="transmembrane region" description="Helical" evidence="1">
    <location>
        <begin position="709"/>
        <end position="732"/>
    </location>
</feature>
<name>A0ABS3I9U3_9MICO</name>
<organism evidence="3 4">
    <name type="scientific">Myceligenerans salitolerans</name>
    <dbReference type="NCBI Taxonomy" id="1230528"/>
    <lineage>
        <taxon>Bacteria</taxon>
        <taxon>Bacillati</taxon>
        <taxon>Actinomycetota</taxon>
        <taxon>Actinomycetes</taxon>
        <taxon>Micrococcales</taxon>
        <taxon>Promicromonosporaceae</taxon>
        <taxon>Myceligenerans</taxon>
    </lineage>
</organism>
<proteinExistence type="predicted"/>
<feature type="transmembrane region" description="Helical" evidence="1">
    <location>
        <begin position="562"/>
        <end position="582"/>
    </location>
</feature>
<dbReference type="RefSeq" id="WP_207275655.1">
    <property type="nucleotide sequence ID" value="NZ_JAFMPK010000044.1"/>
</dbReference>
<gene>
    <name evidence="3" type="ORF">J0911_11910</name>
</gene>
<feature type="transmembrane region" description="Helical" evidence="1">
    <location>
        <begin position="371"/>
        <end position="394"/>
    </location>
</feature>
<feature type="transmembrane region" description="Helical" evidence="1">
    <location>
        <begin position="537"/>
        <end position="556"/>
    </location>
</feature>
<comment type="caution">
    <text evidence="3">The sequence shown here is derived from an EMBL/GenBank/DDBJ whole genome shotgun (WGS) entry which is preliminary data.</text>
</comment>
<feature type="transmembrane region" description="Helical" evidence="1">
    <location>
        <begin position="651"/>
        <end position="670"/>
    </location>
</feature>
<protein>
    <submittedName>
        <fullName evidence="3">Uncharacterized protein</fullName>
    </submittedName>
</protein>
<keyword evidence="1" id="KW-0472">Membrane</keyword>
<feature type="signal peptide" evidence="2">
    <location>
        <begin position="1"/>
        <end position="26"/>
    </location>
</feature>
<keyword evidence="4" id="KW-1185">Reference proteome</keyword>
<reference evidence="3 4" key="1">
    <citation type="submission" date="2021-03" db="EMBL/GenBank/DDBJ databases">
        <authorList>
            <person name="Xin L."/>
        </authorList>
    </citation>
    <scope>NUCLEOTIDE SEQUENCE [LARGE SCALE GENOMIC DNA]</scope>
    <source>
        <strain evidence="3 4">XHU 5031</strain>
    </source>
</reference>
<reference evidence="4" key="2">
    <citation type="submission" date="2023-07" db="EMBL/GenBank/DDBJ databases">
        <title>Myceligenerans salitolerans sp. nov., a halotolerant actinomycete isolated from a salt lake in Xinjiang, China.</title>
        <authorList>
            <person name="Guan T."/>
        </authorList>
    </citation>
    <scope>NUCLEOTIDE SEQUENCE [LARGE SCALE GENOMIC DNA]</scope>
    <source>
        <strain evidence="4">XHU 5031</strain>
    </source>
</reference>
<feature type="transmembrane region" description="Helical" evidence="1">
    <location>
        <begin position="589"/>
        <end position="609"/>
    </location>
</feature>
<keyword evidence="1" id="KW-1133">Transmembrane helix</keyword>
<evidence type="ECO:0000256" key="1">
    <source>
        <dbReference type="SAM" id="Phobius"/>
    </source>
</evidence>
<accession>A0ABS3I9U3</accession>
<evidence type="ECO:0000313" key="4">
    <source>
        <dbReference type="Proteomes" id="UP000664617"/>
    </source>
</evidence>
<evidence type="ECO:0000313" key="3">
    <source>
        <dbReference type="EMBL" id="MBO0609728.1"/>
    </source>
</evidence>
<keyword evidence="1" id="KW-0812">Transmembrane</keyword>
<evidence type="ECO:0000256" key="2">
    <source>
        <dbReference type="SAM" id="SignalP"/>
    </source>
</evidence>
<dbReference type="Proteomes" id="UP000664617">
    <property type="component" value="Unassembled WGS sequence"/>
</dbReference>
<feature type="transmembrane region" description="Helical" evidence="1">
    <location>
        <begin position="677"/>
        <end position="703"/>
    </location>
</feature>
<dbReference type="EMBL" id="JAFMPK010000044">
    <property type="protein sequence ID" value="MBO0609728.1"/>
    <property type="molecule type" value="Genomic_DNA"/>
</dbReference>
<feature type="transmembrane region" description="Helical" evidence="1">
    <location>
        <begin position="468"/>
        <end position="491"/>
    </location>
</feature>
<feature type="chain" id="PRO_5045795252" evidence="2">
    <location>
        <begin position="27"/>
        <end position="759"/>
    </location>
</feature>
<sequence length="759" mass="76295">MIRRPAAVVVMLAALAAILVVPGASGFGAAGGSATNLAAADQAVPPGRVVLVGTTGVRWTDLKAPVNGVTEELVGDEPSDPPLAPYLAGLLDDGGLAGRPGADAAGLALTTGAAARCPVGGWLALSAGGLAESAAAPRATCEEPAVRPVPGQEAEAVVSGWADWQALQRGSAYGARLGTFGDALEGVCTTAVGPGAAVAVARPDGSVERYAEEVGPDTFACPVTVVDAGSALLTREEAERADADERRAERVAAVDAEVRRVLEDVPPDATVVVADLANQTGQEPELGIGLVLRPSAPEDAGPRYLTSSATRTTGVARVGDLPATLLGAAGPAAAGDIEATPLVAGADRPETGAETIDALADLTQRDHGRRAAYSVLVEGGFWAALALAGLSWWAGVRRRGARARPLAVGAALFLSAVPAAGFLASLTGWWRFPLPGLALGAAVIVIAGLLGGLASLVPWRRAWARPGFLAGVTFVVLTADGLASTVLNRAAPLGAAPTYGARFYGFGNPTFCVYAVTGLVLAAAVAQELAARGRRGLAAAAVAGVGLVAVIVDVLPRFGADLGGGPALVPAFAVLGIAAYGGRLRVRRIAAVTVGGAVLVAAIGVMDWLRPASQRSHLGRFVADVVDGEAWSLLARKAAYAARSVLAGPSVWVTVLVLLAVALVVFTPVLGRKLEPAWSVAVCGAWPLLRPAVAAVWLVAVIGSLINDFGLRIGMICLLVAVPLVTVAVLGVSAGGRRAETAGPVLDAGPAGGVADSER</sequence>
<feature type="transmembrane region" description="Helical" evidence="1">
    <location>
        <begin position="406"/>
        <end position="430"/>
    </location>
</feature>